<accession>A0ABD2ADY4</accession>
<name>A0ABD2ADY4_VESSQ</name>
<gene>
    <name evidence="1" type="ORF">V1478_011252</name>
</gene>
<sequence>FRIVLSSFEDRNNSTFERALKRVSQKLILGNT</sequence>
<feature type="non-terminal residue" evidence="1">
    <location>
        <position position="1"/>
    </location>
</feature>
<proteinExistence type="predicted"/>
<dbReference type="AlphaFoldDB" id="A0ABD2ADY4"/>
<reference evidence="1 2" key="1">
    <citation type="journal article" date="2024" name="Ann. Entomol. Soc. Am.">
        <title>Genomic analyses of the southern and eastern yellowjacket wasps (Hymenoptera: Vespidae) reveal evolutionary signatures of social life.</title>
        <authorList>
            <person name="Catto M.A."/>
            <person name="Caine P.B."/>
            <person name="Orr S.E."/>
            <person name="Hunt B.G."/>
            <person name="Goodisman M.A.D."/>
        </authorList>
    </citation>
    <scope>NUCLEOTIDE SEQUENCE [LARGE SCALE GENOMIC DNA]</scope>
    <source>
        <strain evidence="1">233</strain>
        <tissue evidence="1">Head and thorax</tissue>
    </source>
</reference>
<evidence type="ECO:0000313" key="1">
    <source>
        <dbReference type="EMBL" id="KAL2718833.1"/>
    </source>
</evidence>
<evidence type="ECO:0000313" key="2">
    <source>
        <dbReference type="Proteomes" id="UP001607302"/>
    </source>
</evidence>
<keyword evidence="2" id="KW-1185">Reference proteome</keyword>
<comment type="caution">
    <text evidence="1">The sequence shown here is derived from an EMBL/GenBank/DDBJ whole genome shotgun (WGS) entry which is preliminary data.</text>
</comment>
<dbReference type="EMBL" id="JAUDFV010000151">
    <property type="protein sequence ID" value="KAL2718833.1"/>
    <property type="molecule type" value="Genomic_DNA"/>
</dbReference>
<protein>
    <submittedName>
        <fullName evidence="1">Uncharacterized protein</fullName>
    </submittedName>
</protein>
<organism evidence="1 2">
    <name type="scientific">Vespula squamosa</name>
    <name type="common">Southern yellow jacket</name>
    <name type="synonym">Wasp</name>
    <dbReference type="NCBI Taxonomy" id="30214"/>
    <lineage>
        <taxon>Eukaryota</taxon>
        <taxon>Metazoa</taxon>
        <taxon>Ecdysozoa</taxon>
        <taxon>Arthropoda</taxon>
        <taxon>Hexapoda</taxon>
        <taxon>Insecta</taxon>
        <taxon>Pterygota</taxon>
        <taxon>Neoptera</taxon>
        <taxon>Endopterygota</taxon>
        <taxon>Hymenoptera</taxon>
        <taxon>Apocrita</taxon>
        <taxon>Aculeata</taxon>
        <taxon>Vespoidea</taxon>
        <taxon>Vespidae</taxon>
        <taxon>Vespinae</taxon>
        <taxon>Vespula</taxon>
    </lineage>
</organism>
<dbReference type="Proteomes" id="UP001607302">
    <property type="component" value="Unassembled WGS sequence"/>
</dbReference>